<accession>A0ABP9M0V0</accession>
<dbReference type="PANTHER" id="PTHR38767:SF1">
    <property type="entry name" value="DNA POLYMERASE III SUBUNIT CHI"/>
    <property type="match status" value="1"/>
</dbReference>
<proteinExistence type="predicted"/>
<comment type="caution">
    <text evidence="1">The sequence shown here is derived from an EMBL/GenBank/DDBJ whole genome shotgun (WGS) entry which is preliminary data.</text>
</comment>
<evidence type="ECO:0000313" key="1">
    <source>
        <dbReference type="EMBL" id="GAA5086663.1"/>
    </source>
</evidence>
<sequence>MTTRVDFAFGAPNRLRTACDVVRKHYLAGRKLIIYHPELRELQRFDRMLWGFEPTAFIPHVFVDDPLAPQTPIWLSTQPPQPHPQSPADAAWLLNLAPSCPPLPTPFQRILEIVSENEKDRQAARQRWRQYQQLNYDVRGHKLNYS</sequence>
<keyword evidence="2" id="KW-1185">Reference proteome</keyword>
<dbReference type="Pfam" id="PF04364">
    <property type="entry name" value="DNA_pol3_chi"/>
    <property type="match status" value="1"/>
</dbReference>
<dbReference type="Gene3D" id="3.40.50.10110">
    <property type="entry name" value="DNA polymerase III subunit chi"/>
    <property type="match status" value="1"/>
</dbReference>
<dbReference type="InterPro" id="IPR007459">
    <property type="entry name" value="DNA_pol3_chi"/>
</dbReference>
<dbReference type="PANTHER" id="PTHR38767">
    <property type="entry name" value="DNA POLYMERASE III SUBUNIT CHI"/>
    <property type="match status" value="1"/>
</dbReference>
<dbReference type="EMBL" id="BAABKD010000002">
    <property type="protein sequence ID" value="GAA5086663.1"/>
    <property type="molecule type" value="Genomic_DNA"/>
</dbReference>
<reference evidence="2" key="1">
    <citation type="journal article" date="2019" name="Int. J. Syst. Evol. Microbiol.">
        <title>The Global Catalogue of Microorganisms (GCM) 10K type strain sequencing project: providing services to taxonomists for standard genome sequencing and annotation.</title>
        <authorList>
            <consortium name="The Broad Institute Genomics Platform"/>
            <consortium name="The Broad Institute Genome Sequencing Center for Infectious Disease"/>
            <person name="Wu L."/>
            <person name="Ma J."/>
        </authorList>
    </citation>
    <scope>NUCLEOTIDE SEQUENCE [LARGE SCALE GENOMIC DNA]</scope>
    <source>
        <strain evidence="2">JCM 18423</strain>
    </source>
</reference>
<protein>
    <submittedName>
        <fullName evidence="1">DNA polymerase III subunit chi</fullName>
    </submittedName>
</protein>
<organism evidence="1 2">
    <name type="scientific">Paenalcaligenes hermetiae</name>
    <dbReference type="NCBI Taxonomy" id="1157987"/>
    <lineage>
        <taxon>Bacteria</taxon>
        <taxon>Pseudomonadati</taxon>
        <taxon>Pseudomonadota</taxon>
        <taxon>Betaproteobacteria</taxon>
        <taxon>Burkholderiales</taxon>
        <taxon>Alcaligenaceae</taxon>
        <taxon>Paenalcaligenes</taxon>
    </lineage>
</organism>
<dbReference type="SUPFAM" id="SSF102400">
    <property type="entry name" value="DNA polymerase III chi subunit"/>
    <property type="match status" value="1"/>
</dbReference>
<dbReference type="Proteomes" id="UP001500227">
    <property type="component" value="Unassembled WGS sequence"/>
</dbReference>
<name>A0ABP9M0V0_9BURK</name>
<dbReference type="InterPro" id="IPR036768">
    <property type="entry name" value="PolIII_chi_sf"/>
</dbReference>
<evidence type="ECO:0000313" key="2">
    <source>
        <dbReference type="Proteomes" id="UP001500227"/>
    </source>
</evidence>
<dbReference type="RefSeq" id="WP_300647549.1">
    <property type="nucleotide sequence ID" value="NZ_BAABKD010000002.1"/>
</dbReference>
<gene>
    <name evidence="1" type="ORF">GCM10023337_06510</name>
</gene>